<dbReference type="EMBL" id="JBGMEK010000012">
    <property type="protein sequence ID" value="MFA0810809.1"/>
    <property type="molecule type" value="Genomic_DNA"/>
</dbReference>
<dbReference type="Proteomes" id="UP001569428">
    <property type="component" value="Unassembled WGS sequence"/>
</dbReference>
<feature type="transmembrane region" description="Helical" evidence="1">
    <location>
        <begin position="76"/>
        <end position="96"/>
    </location>
</feature>
<evidence type="ECO:0000256" key="1">
    <source>
        <dbReference type="SAM" id="Phobius"/>
    </source>
</evidence>
<proteinExistence type="predicted"/>
<evidence type="ECO:0008006" key="4">
    <source>
        <dbReference type="Google" id="ProtNLM"/>
    </source>
</evidence>
<keyword evidence="3" id="KW-1185">Reference proteome</keyword>
<dbReference type="RefSeq" id="WP_371838381.1">
    <property type="nucleotide sequence ID" value="NZ_JBGMEK010000012.1"/>
</dbReference>
<accession>A0ABV4NXS3</accession>
<comment type="caution">
    <text evidence="2">The sequence shown here is derived from an EMBL/GenBank/DDBJ whole genome shotgun (WGS) entry which is preliminary data.</text>
</comment>
<reference evidence="2 3" key="1">
    <citation type="submission" date="2024-08" db="EMBL/GenBank/DDBJ databases">
        <authorList>
            <person name="Ishaq N."/>
        </authorList>
    </citation>
    <scope>NUCLEOTIDE SEQUENCE [LARGE SCALE GENOMIC DNA]</scope>
    <source>
        <strain evidence="2 3">DSM 18651</strain>
    </source>
</reference>
<feature type="transmembrane region" description="Helical" evidence="1">
    <location>
        <begin position="6"/>
        <end position="28"/>
    </location>
</feature>
<evidence type="ECO:0000313" key="3">
    <source>
        <dbReference type="Proteomes" id="UP001569428"/>
    </source>
</evidence>
<protein>
    <recommendedName>
        <fullName evidence="4">MAPEG family protein</fullName>
    </recommendedName>
</protein>
<name>A0ABV4NXS3_9GAMM</name>
<keyword evidence="1" id="KW-0812">Transmembrane</keyword>
<feature type="transmembrane region" description="Helical" evidence="1">
    <location>
        <begin position="117"/>
        <end position="140"/>
    </location>
</feature>
<sequence>MLEVVLVLNALWFAMGFNVFSIRNKIFAKLIVAREDRDTPVFDILAESARFLGGFNLAFSLLNILLLINLDLFSENIQWSLLLFVNAVAHGTQFAFNVPIALHNRQGKGLWQVLKGTMLFIFVTDFLMMVFNAVVAAIYFF</sequence>
<keyword evidence="1" id="KW-0472">Membrane</keyword>
<evidence type="ECO:0000313" key="2">
    <source>
        <dbReference type="EMBL" id="MFA0810809.1"/>
    </source>
</evidence>
<keyword evidence="1" id="KW-1133">Transmembrane helix</keyword>
<feature type="transmembrane region" description="Helical" evidence="1">
    <location>
        <begin position="49"/>
        <end position="70"/>
    </location>
</feature>
<organism evidence="2 3">
    <name type="scientific">Microbulbifer epialgicus</name>
    <dbReference type="NCBI Taxonomy" id="393907"/>
    <lineage>
        <taxon>Bacteria</taxon>
        <taxon>Pseudomonadati</taxon>
        <taxon>Pseudomonadota</taxon>
        <taxon>Gammaproteobacteria</taxon>
        <taxon>Cellvibrionales</taxon>
        <taxon>Microbulbiferaceae</taxon>
        <taxon>Microbulbifer</taxon>
    </lineage>
</organism>
<gene>
    <name evidence="2" type="ORF">ACCI49_07725</name>
</gene>